<comment type="caution">
    <text evidence="3">The sequence shown here is derived from an EMBL/GenBank/DDBJ whole genome shotgun (WGS) entry which is preliminary data.</text>
</comment>
<dbReference type="PANTHER" id="PTHR42866">
    <property type="entry name" value="3-DEOXY-MANNO-OCTULOSONATE CYTIDYLYLTRANSFERASE"/>
    <property type="match status" value="1"/>
</dbReference>
<evidence type="ECO:0000313" key="3">
    <source>
        <dbReference type="EMBL" id="GAG53192.1"/>
    </source>
</evidence>
<dbReference type="AlphaFoldDB" id="X0Z442"/>
<sequence>VLATDDNRIISKAKNLNIPVIKTRDDHLSGTDRVLEAAELLNVPEDAVVVNIQGDEPTLEPDMLTELILPFKSSNVQVTTLAKKINAKEAKNPDRVKLVFSKSGRALYFSRALIPYYHSEQRGGFYGHIGLYAFRMNILRQFVELGPSGLEITEKLEQLRLLENEIPVHVVITEYQSVGVDRPEDLKIVSRILEKT</sequence>
<dbReference type="GO" id="GO:0005829">
    <property type="term" value="C:cytosol"/>
    <property type="evidence" value="ECO:0007669"/>
    <property type="project" value="TreeGrafter"/>
</dbReference>
<protein>
    <recommendedName>
        <fullName evidence="4">3-deoxy-manno-octulosonate cytidylyltransferase</fullName>
    </recommendedName>
</protein>
<dbReference type="NCBIfam" id="TIGR00466">
    <property type="entry name" value="kdsB"/>
    <property type="match status" value="1"/>
</dbReference>
<dbReference type="EMBL" id="BARS01052408">
    <property type="protein sequence ID" value="GAG53192.1"/>
    <property type="molecule type" value="Genomic_DNA"/>
</dbReference>
<dbReference type="InterPro" id="IPR003329">
    <property type="entry name" value="Cytidylyl_trans"/>
</dbReference>
<dbReference type="InterPro" id="IPR004528">
    <property type="entry name" value="KdsB"/>
</dbReference>
<reference evidence="3" key="1">
    <citation type="journal article" date="2014" name="Front. Microbiol.">
        <title>High frequency of phylogenetically diverse reductive dehalogenase-homologous genes in deep subseafloor sedimentary metagenomes.</title>
        <authorList>
            <person name="Kawai M."/>
            <person name="Futagami T."/>
            <person name="Toyoda A."/>
            <person name="Takaki Y."/>
            <person name="Nishi S."/>
            <person name="Hori S."/>
            <person name="Arai W."/>
            <person name="Tsubouchi T."/>
            <person name="Morono Y."/>
            <person name="Uchiyama I."/>
            <person name="Ito T."/>
            <person name="Fujiyama A."/>
            <person name="Inagaki F."/>
            <person name="Takami H."/>
        </authorList>
    </citation>
    <scope>NUCLEOTIDE SEQUENCE</scope>
    <source>
        <strain evidence="3">Expedition CK06-06</strain>
    </source>
</reference>
<accession>X0Z442</accession>
<dbReference type="PANTHER" id="PTHR42866:SF2">
    <property type="entry name" value="3-DEOXY-MANNO-OCTULOSONATE CYTIDYLYLTRANSFERASE, MITOCHONDRIAL"/>
    <property type="match status" value="1"/>
</dbReference>
<dbReference type="GO" id="GO:0008690">
    <property type="term" value="F:3-deoxy-manno-octulosonate cytidylyltransferase activity"/>
    <property type="evidence" value="ECO:0007669"/>
    <property type="project" value="InterPro"/>
</dbReference>
<dbReference type="Gene3D" id="3.90.550.10">
    <property type="entry name" value="Spore Coat Polysaccharide Biosynthesis Protein SpsA, Chain A"/>
    <property type="match status" value="1"/>
</dbReference>
<keyword evidence="2" id="KW-0548">Nucleotidyltransferase</keyword>
<evidence type="ECO:0008006" key="4">
    <source>
        <dbReference type="Google" id="ProtNLM"/>
    </source>
</evidence>
<gene>
    <name evidence="3" type="ORF">S01H1_77922</name>
</gene>
<dbReference type="InterPro" id="IPR029044">
    <property type="entry name" value="Nucleotide-diphossugar_trans"/>
</dbReference>
<dbReference type="SUPFAM" id="SSF53448">
    <property type="entry name" value="Nucleotide-diphospho-sugar transferases"/>
    <property type="match status" value="1"/>
</dbReference>
<organism evidence="3">
    <name type="scientific">marine sediment metagenome</name>
    <dbReference type="NCBI Taxonomy" id="412755"/>
    <lineage>
        <taxon>unclassified sequences</taxon>
        <taxon>metagenomes</taxon>
        <taxon>ecological metagenomes</taxon>
    </lineage>
</organism>
<name>X0Z442_9ZZZZ</name>
<keyword evidence="1" id="KW-0808">Transferase</keyword>
<dbReference type="NCBIfam" id="NF003952">
    <property type="entry name" value="PRK05450.1-5"/>
    <property type="match status" value="1"/>
</dbReference>
<evidence type="ECO:0000256" key="2">
    <source>
        <dbReference type="ARBA" id="ARBA00022695"/>
    </source>
</evidence>
<evidence type="ECO:0000256" key="1">
    <source>
        <dbReference type="ARBA" id="ARBA00022679"/>
    </source>
</evidence>
<feature type="non-terminal residue" evidence="3">
    <location>
        <position position="1"/>
    </location>
</feature>
<dbReference type="Pfam" id="PF02348">
    <property type="entry name" value="CTP_transf_3"/>
    <property type="match status" value="1"/>
</dbReference>
<proteinExistence type="predicted"/>